<evidence type="ECO:0000313" key="2">
    <source>
        <dbReference type="EMBL" id="MBB5037313.1"/>
    </source>
</evidence>
<sequence>MSRPVLSVMFQRPALLAASLLASLCFTAPAATPEEAAKKVHDEIWERFVDEYNLVLDYTGLDGKIIRPTPEDCREMKPSALSWGVPNEDGPMFNGLYLDALCTQWKLTKDEAIRAKARRLIDGLLLVSTVGKTPGFIARGIATDGKTTYPLGSNDQSTPWHYGIWRYLTDGLASPEEKTKLTAAFIEQMNILDKNGWKMPTDGPPCPYRGDFTKPTWEGVPRLLFVMKAMHHFTGEDSWHQRYLAAANEKVGKKERPRIDFCREGMVFDPGQGPRHSWTGSEGVICLRALWEMEKDPTFKAAYAEGLRHSAELSAKSLPLIEKFDVNGTEVFNLDWRVMNEAWKPQFSEKDAVDVAVAGLRVQSKNSPRLHLEKDYLREPCFAAWIVTLCPDSAYVETQRSTIEKVITHYNPDKAYLSQFFPLESAWWRLREHAAK</sequence>
<reference evidence="2 3" key="1">
    <citation type="submission" date="2020-08" db="EMBL/GenBank/DDBJ databases">
        <title>Genomic Encyclopedia of Type Strains, Phase IV (KMG-IV): sequencing the most valuable type-strain genomes for metagenomic binning, comparative biology and taxonomic classification.</title>
        <authorList>
            <person name="Goeker M."/>
        </authorList>
    </citation>
    <scope>NUCLEOTIDE SEQUENCE [LARGE SCALE GENOMIC DNA]</scope>
    <source>
        <strain evidence="2 3">DSM 12251</strain>
    </source>
</reference>
<evidence type="ECO:0000256" key="1">
    <source>
        <dbReference type="SAM" id="SignalP"/>
    </source>
</evidence>
<keyword evidence="1" id="KW-0732">Signal</keyword>
<evidence type="ECO:0000313" key="3">
    <source>
        <dbReference type="Proteomes" id="UP000534294"/>
    </source>
</evidence>
<protein>
    <submittedName>
        <fullName evidence="2">Uncharacterized protein</fullName>
    </submittedName>
</protein>
<dbReference type="EMBL" id="JACHIF010000002">
    <property type="protein sequence ID" value="MBB5037313.1"/>
    <property type="molecule type" value="Genomic_DNA"/>
</dbReference>
<accession>A0A7W7YJF1</accession>
<dbReference type="RefSeq" id="WP_221305372.1">
    <property type="nucleotide sequence ID" value="NZ_JACHIF010000002.1"/>
</dbReference>
<proteinExistence type="predicted"/>
<organism evidence="2 3">
    <name type="scientific">Prosthecobacter dejongeii</name>
    <dbReference type="NCBI Taxonomy" id="48465"/>
    <lineage>
        <taxon>Bacteria</taxon>
        <taxon>Pseudomonadati</taxon>
        <taxon>Verrucomicrobiota</taxon>
        <taxon>Verrucomicrobiia</taxon>
        <taxon>Verrucomicrobiales</taxon>
        <taxon>Verrucomicrobiaceae</taxon>
        <taxon>Prosthecobacter</taxon>
    </lineage>
</organism>
<dbReference type="SUPFAM" id="SSF48208">
    <property type="entry name" value="Six-hairpin glycosidases"/>
    <property type="match status" value="1"/>
</dbReference>
<dbReference type="InterPro" id="IPR008928">
    <property type="entry name" value="6-hairpin_glycosidase_sf"/>
</dbReference>
<dbReference type="Proteomes" id="UP000534294">
    <property type="component" value="Unassembled WGS sequence"/>
</dbReference>
<feature type="signal peptide" evidence="1">
    <location>
        <begin position="1"/>
        <end position="30"/>
    </location>
</feature>
<comment type="caution">
    <text evidence="2">The sequence shown here is derived from an EMBL/GenBank/DDBJ whole genome shotgun (WGS) entry which is preliminary data.</text>
</comment>
<name>A0A7W7YJF1_9BACT</name>
<dbReference type="GO" id="GO:0005975">
    <property type="term" value="P:carbohydrate metabolic process"/>
    <property type="evidence" value="ECO:0007669"/>
    <property type="project" value="InterPro"/>
</dbReference>
<dbReference type="AlphaFoldDB" id="A0A7W7YJF1"/>
<gene>
    <name evidence="2" type="ORF">HNQ64_001555</name>
</gene>
<keyword evidence="3" id="KW-1185">Reference proteome</keyword>
<feature type="chain" id="PRO_5030524647" evidence="1">
    <location>
        <begin position="31"/>
        <end position="436"/>
    </location>
</feature>